<dbReference type="SMART" id="SM00078">
    <property type="entry name" value="IlGF"/>
    <property type="match status" value="1"/>
</dbReference>
<dbReference type="InterPro" id="IPR036438">
    <property type="entry name" value="Insulin-like_sf"/>
</dbReference>
<dbReference type="PRINTS" id="PR00276">
    <property type="entry name" value="INSULINFAMLY"/>
</dbReference>
<evidence type="ECO:0000256" key="2">
    <source>
        <dbReference type="ARBA" id="ARBA00009034"/>
    </source>
</evidence>
<comment type="caution">
    <text evidence="7">The sequence shown here is derived from an EMBL/GenBank/DDBJ whole genome shotgun (WGS) entry which is preliminary data.</text>
</comment>
<dbReference type="PROSITE" id="PS00262">
    <property type="entry name" value="INSULIN"/>
    <property type="match status" value="1"/>
</dbReference>
<reference evidence="7 8" key="1">
    <citation type="submission" date="2019-01" db="EMBL/GenBank/DDBJ databases">
        <title>A draft genome assembly of the solar-powered sea slug Elysia chlorotica.</title>
        <authorList>
            <person name="Cai H."/>
            <person name="Li Q."/>
            <person name="Fang X."/>
            <person name="Li J."/>
            <person name="Curtis N.E."/>
            <person name="Altenburger A."/>
            <person name="Shibata T."/>
            <person name="Feng M."/>
            <person name="Maeda T."/>
            <person name="Schwartz J.A."/>
            <person name="Shigenobu S."/>
            <person name="Lundholm N."/>
            <person name="Nishiyama T."/>
            <person name="Yang H."/>
            <person name="Hasebe M."/>
            <person name="Li S."/>
            <person name="Pierce S.K."/>
            <person name="Wang J."/>
        </authorList>
    </citation>
    <scope>NUCLEOTIDE SEQUENCE [LARGE SCALE GENOMIC DNA]</scope>
    <source>
        <strain evidence="7">EC2010</strain>
        <tissue evidence="7">Whole organism of an adult</tissue>
    </source>
</reference>
<dbReference type="InterPro" id="IPR022352">
    <property type="entry name" value="Ins/IGF/rlx"/>
</dbReference>
<keyword evidence="3" id="KW-0968">Cytoplasmic vesicle</keyword>
<accession>A0A3S1BN08</accession>
<comment type="similarity">
    <text evidence="2 4">Belongs to the insulin family.</text>
</comment>
<dbReference type="SUPFAM" id="SSF56994">
    <property type="entry name" value="Insulin-like"/>
    <property type="match status" value="1"/>
</dbReference>
<feature type="domain" description="Insulin-like" evidence="6">
    <location>
        <begin position="50"/>
        <end position="126"/>
    </location>
</feature>
<evidence type="ECO:0000259" key="6">
    <source>
        <dbReference type="SMART" id="SM00078"/>
    </source>
</evidence>
<gene>
    <name evidence="7" type="ORF">EGW08_021399</name>
</gene>
<comment type="subcellular location">
    <subcellularLocation>
        <location evidence="1">Cytoplasmic vesicle</location>
        <location evidence="1">Secretory vesicle</location>
    </subcellularLocation>
    <subcellularLocation>
        <location evidence="4">Secreted</location>
    </subcellularLocation>
</comment>
<proteinExistence type="inferred from homology"/>
<dbReference type="InterPro" id="IPR022353">
    <property type="entry name" value="Insulin_CS"/>
</dbReference>
<keyword evidence="8" id="KW-1185">Reference proteome</keyword>
<dbReference type="AlphaFoldDB" id="A0A3S1BN08"/>
<organism evidence="7 8">
    <name type="scientific">Elysia chlorotica</name>
    <name type="common">Eastern emerald elysia</name>
    <name type="synonym">Sea slug</name>
    <dbReference type="NCBI Taxonomy" id="188477"/>
    <lineage>
        <taxon>Eukaryota</taxon>
        <taxon>Metazoa</taxon>
        <taxon>Spiralia</taxon>
        <taxon>Lophotrochozoa</taxon>
        <taxon>Mollusca</taxon>
        <taxon>Gastropoda</taxon>
        <taxon>Heterobranchia</taxon>
        <taxon>Euthyneura</taxon>
        <taxon>Panpulmonata</taxon>
        <taxon>Sacoglossa</taxon>
        <taxon>Placobranchoidea</taxon>
        <taxon>Plakobranchidae</taxon>
        <taxon>Elysia</taxon>
    </lineage>
</organism>
<name>A0A3S1BN08_ELYCH</name>
<dbReference type="GO" id="GO:0005576">
    <property type="term" value="C:extracellular region"/>
    <property type="evidence" value="ECO:0007669"/>
    <property type="project" value="UniProtKB-SubCell"/>
</dbReference>
<keyword evidence="5" id="KW-0732">Signal</keyword>
<evidence type="ECO:0000256" key="1">
    <source>
        <dbReference type="ARBA" id="ARBA00004398"/>
    </source>
</evidence>
<evidence type="ECO:0000256" key="5">
    <source>
        <dbReference type="SAM" id="SignalP"/>
    </source>
</evidence>
<dbReference type="Proteomes" id="UP000271974">
    <property type="component" value="Unassembled WGS sequence"/>
</dbReference>
<dbReference type="Gene3D" id="1.10.100.10">
    <property type="entry name" value="Insulin-like"/>
    <property type="match status" value="1"/>
</dbReference>
<keyword evidence="4" id="KW-0964">Secreted</keyword>
<protein>
    <recommendedName>
        <fullName evidence="6">Insulin-like domain-containing protein</fullName>
    </recommendedName>
</protein>
<evidence type="ECO:0000313" key="7">
    <source>
        <dbReference type="EMBL" id="RUS70840.1"/>
    </source>
</evidence>
<dbReference type="GO" id="GO:0005179">
    <property type="term" value="F:hormone activity"/>
    <property type="evidence" value="ECO:0007669"/>
    <property type="project" value="InterPro"/>
</dbReference>
<dbReference type="Pfam" id="PF00049">
    <property type="entry name" value="Insulin"/>
    <property type="match status" value="1"/>
</dbReference>
<evidence type="ECO:0000256" key="3">
    <source>
        <dbReference type="ARBA" id="ARBA00023329"/>
    </source>
</evidence>
<feature type="chain" id="PRO_5018691050" description="Insulin-like domain-containing protein" evidence="5">
    <location>
        <begin position="28"/>
        <end position="130"/>
    </location>
</feature>
<dbReference type="InterPro" id="IPR016179">
    <property type="entry name" value="Insulin-like"/>
</dbReference>
<evidence type="ECO:0000313" key="8">
    <source>
        <dbReference type="Proteomes" id="UP000271974"/>
    </source>
</evidence>
<evidence type="ECO:0000256" key="4">
    <source>
        <dbReference type="RuleBase" id="RU000406"/>
    </source>
</evidence>
<feature type="signal peptide" evidence="5">
    <location>
        <begin position="1"/>
        <end position="27"/>
    </location>
</feature>
<dbReference type="OrthoDB" id="6146434at2759"/>
<sequence length="130" mass="14355">MHHSPLLDVCVIAILAAVLVLAPNAEARQRPGEAPERVCSSSLYQRPAPGGVCGNALTNRVQSVCRDMEKRSGDPFYTFTKADWTDSFGLQKRDAFGFLQKRTTSMGLTCECCYNVCTTSELQEYCPLSR</sequence>
<dbReference type="EMBL" id="RQTK01001324">
    <property type="protein sequence ID" value="RUS70840.1"/>
    <property type="molecule type" value="Genomic_DNA"/>
</dbReference>